<proteinExistence type="predicted"/>
<keyword evidence="3" id="KW-1185">Reference proteome</keyword>
<comment type="caution">
    <text evidence="2">The sequence shown here is derived from an EMBL/GenBank/DDBJ whole genome shotgun (WGS) entry which is preliminary data.</text>
</comment>
<feature type="domain" description="CN hydrolase" evidence="1">
    <location>
        <begin position="1"/>
        <end position="88"/>
    </location>
</feature>
<dbReference type="GO" id="GO:0006528">
    <property type="term" value="P:asparagine metabolic process"/>
    <property type="evidence" value="ECO:0007669"/>
    <property type="project" value="TreeGrafter"/>
</dbReference>
<evidence type="ECO:0000313" key="3">
    <source>
        <dbReference type="Proteomes" id="UP000247409"/>
    </source>
</evidence>
<dbReference type="OrthoDB" id="10250282at2759"/>
<dbReference type="PANTHER" id="PTHR23088">
    <property type="entry name" value="NITRILASE-RELATED"/>
    <property type="match status" value="1"/>
</dbReference>
<dbReference type="STRING" id="448386.A0A2V3IVN2"/>
<dbReference type="GO" id="GO:0006107">
    <property type="term" value="P:oxaloacetate metabolic process"/>
    <property type="evidence" value="ECO:0007669"/>
    <property type="project" value="TreeGrafter"/>
</dbReference>
<dbReference type="InterPro" id="IPR036526">
    <property type="entry name" value="C-N_Hydrolase_sf"/>
</dbReference>
<sequence length="115" mass="12983">MVQARHLKARLLIYPAAFNMTTGPAHWELLIRSRALDNQVFVAACSPARATNGDGYKAWGNSMVVDPWGKIFAATEEKEDLVIAEIDQARVEKVRKAIPTSKHRRADLYTLEYLK</sequence>
<organism evidence="2 3">
    <name type="scientific">Gracilariopsis chorda</name>
    <dbReference type="NCBI Taxonomy" id="448386"/>
    <lineage>
        <taxon>Eukaryota</taxon>
        <taxon>Rhodophyta</taxon>
        <taxon>Florideophyceae</taxon>
        <taxon>Rhodymeniophycidae</taxon>
        <taxon>Gracilariales</taxon>
        <taxon>Gracilariaceae</taxon>
        <taxon>Gracilariopsis</taxon>
    </lineage>
</organism>
<dbReference type="AlphaFoldDB" id="A0A2V3IVN2"/>
<dbReference type="Pfam" id="PF00795">
    <property type="entry name" value="CN_hydrolase"/>
    <property type="match status" value="1"/>
</dbReference>
<dbReference type="GO" id="GO:0006541">
    <property type="term" value="P:glutamine metabolic process"/>
    <property type="evidence" value="ECO:0007669"/>
    <property type="project" value="TreeGrafter"/>
</dbReference>
<dbReference type="SUPFAM" id="SSF56317">
    <property type="entry name" value="Carbon-nitrogen hydrolase"/>
    <property type="match status" value="1"/>
</dbReference>
<accession>A0A2V3IVN2</accession>
<dbReference type="Proteomes" id="UP000247409">
    <property type="component" value="Unassembled WGS sequence"/>
</dbReference>
<gene>
    <name evidence="2" type="ORF">BWQ96_04083</name>
</gene>
<evidence type="ECO:0000259" key="1">
    <source>
        <dbReference type="PROSITE" id="PS50263"/>
    </source>
</evidence>
<dbReference type="GO" id="GO:0005739">
    <property type="term" value="C:mitochondrion"/>
    <property type="evidence" value="ECO:0007669"/>
    <property type="project" value="TreeGrafter"/>
</dbReference>
<dbReference type="EMBL" id="NBIV01000043">
    <property type="protein sequence ID" value="PXF46206.1"/>
    <property type="molecule type" value="Genomic_DNA"/>
</dbReference>
<dbReference type="InterPro" id="IPR003010">
    <property type="entry name" value="C-N_Hydrolase"/>
</dbReference>
<reference evidence="2 3" key="1">
    <citation type="journal article" date="2018" name="Mol. Biol. Evol.">
        <title>Analysis of the draft genome of the red seaweed Gracilariopsis chorda provides insights into genome size evolution in Rhodophyta.</title>
        <authorList>
            <person name="Lee J."/>
            <person name="Yang E.C."/>
            <person name="Graf L."/>
            <person name="Yang J.H."/>
            <person name="Qiu H."/>
            <person name="Zel Zion U."/>
            <person name="Chan C.X."/>
            <person name="Stephens T.G."/>
            <person name="Weber A.P.M."/>
            <person name="Boo G.H."/>
            <person name="Boo S.M."/>
            <person name="Kim K.M."/>
            <person name="Shin Y."/>
            <person name="Jung M."/>
            <person name="Lee S.J."/>
            <person name="Yim H.S."/>
            <person name="Lee J.H."/>
            <person name="Bhattacharya D."/>
            <person name="Yoon H.S."/>
        </authorList>
    </citation>
    <scope>NUCLEOTIDE SEQUENCE [LARGE SCALE GENOMIC DNA]</scope>
    <source>
        <strain evidence="2 3">SKKU-2015</strain>
        <tissue evidence="2">Whole body</tissue>
    </source>
</reference>
<evidence type="ECO:0000313" key="2">
    <source>
        <dbReference type="EMBL" id="PXF46206.1"/>
    </source>
</evidence>
<dbReference type="Gene3D" id="3.60.110.10">
    <property type="entry name" value="Carbon-nitrogen hydrolase"/>
    <property type="match status" value="1"/>
</dbReference>
<dbReference type="PANTHER" id="PTHR23088:SF30">
    <property type="entry name" value="OMEGA-AMIDASE NIT2"/>
    <property type="match status" value="1"/>
</dbReference>
<dbReference type="PROSITE" id="PS50263">
    <property type="entry name" value="CN_HYDROLASE"/>
    <property type="match status" value="1"/>
</dbReference>
<dbReference type="GO" id="GO:0050152">
    <property type="term" value="F:omega-amidase activity"/>
    <property type="evidence" value="ECO:0007669"/>
    <property type="project" value="TreeGrafter"/>
</dbReference>
<protein>
    <submittedName>
        <fullName evidence="2">Omega-amidase, chloroplastic</fullName>
    </submittedName>
</protein>
<name>A0A2V3IVN2_9FLOR</name>